<dbReference type="Pfam" id="PF13090">
    <property type="entry name" value="PP_kinase_C"/>
    <property type="match status" value="1"/>
</dbReference>
<evidence type="ECO:0000256" key="8">
    <source>
        <dbReference type="SAM" id="MobiDB-lite"/>
    </source>
</evidence>
<dbReference type="InterPro" id="IPR036830">
    <property type="entry name" value="PP_kinase_middle_dom_sf"/>
</dbReference>
<organism evidence="13 14">
    <name type="scientific">Victivallis lenta</name>
    <dbReference type="NCBI Taxonomy" id="2606640"/>
    <lineage>
        <taxon>Bacteria</taxon>
        <taxon>Pseudomonadati</taxon>
        <taxon>Lentisphaerota</taxon>
        <taxon>Lentisphaeria</taxon>
        <taxon>Victivallales</taxon>
        <taxon>Victivallaceae</taxon>
        <taxon>Victivallis</taxon>
    </lineage>
</organism>
<feature type="domain" description="Polyphosphate kinase middle" evidence="9">
    <location>
        <begin position="134"/>
        <end position="310"/>
    </location>
</feature>
<dbReference type="Proteomes" id="UP000435649">
    <property type="component" value="Unassembled WGS sequence"/>
</dbReference>
<keyword evidence="4 6" id="KW-0418">Kinase</keyword>
<dbReference type="CDD" id="cd09168">
    <property type="entry name" value="PLDc_PaPPK1_C2_like"/>
    <property type="match status" value="1"/>
</dbReference>
<dbReference type="GO" id="GO:0009358">
    <property type="term" value="C:polyphosphate kinase complex"/>
    <property type="evidence" value="ECO:0007669"/>
    <property type="project" value="InterPro"/>
</dbReference>
<comment type="similarity">
    <text evidence="6 7">Belongs to the polyphosphate kinase 1 (PPK1) family.</text>
</comment>
<comment type="cofactor">
    <cofactor evidence="6">
        <name>Mg(2+)</name>
        <dbReference type="ChEBI" id="CHEBI:18420"/>
    </cofactor>
</comment>
<dbReference type="InterPro" id="IPR025200">
    <property type="entry name" value="PPK_C_dom2"/>
</dbReference>
<dbReference type="Pfam" id="PF02503">
    <property type="entry name" value="PP_kinase"/>
    <property type="match status" value="1"/>
</dbReference>
<keyword evidence="6" id="KW-0460">Magnesium</keyword>
<dbReference type="EMBL" id="VUNS01000005">
    <property type="protein sequence ID" value="MST96737.1"/>
    <property type="molecule type" value="Genomic_DNA"/>
</dbReference>
<sequence length="730" mass="82774">MKKVQEKNSDPADSGLFISRELSWIDFNARVLDEAGCAANPVLERLKFIAIFSSNLDEFFMVRIAGLRQLVKMGQDLPDPAGNRPSEQLARMRKKLDRLLKRQHDCLMDEILPELGRRGVKLVRPADVAAPVRAELSSYFRGQVLPVLTPLAVDSAHPFPILNSGSIEIAVSMRPAGRSELVYAFVEVPELLPRFIEVPDNQPGRSFMLLEELIMDNLGTLFTGCGIEEYFPFRITRDMDFSVEDNDAEDLMQSIEKKLLQRRHREPIRIELIAGSRGPLVKWLAKEFRLDEQFWYFVRGPLHLKQFFELVGKARLPELLEPAWPPVMPPEFSEQSVFETISQYGSVLIAPPFHSFNPIIRFLEEAAEDPEVLAIKQTLYRVSGNSPVVRALRRAAENGKQVTVVVELKARFDEGNNIVWARLLEESGAHVVYGVAGLKVHCKALLVVRREDGGIRRYAHLATGNYNDKTAAIYTDMGIMTGDPDLCFDVANLFNVLTGYSSPPASWRKIAASPFDMRRRVSGLIEREIAHSTPERPGRIIAKMNSLSDEKIVRLLHKAADAGVEIDLIVRGICCYKPKPGQENARVTSIVDRYLEHTRLFYFENGGDPEFYLASADWMYRNLDRRVELLFPVEDERIREICLRLLEFQLADTDKGRHLLGSGVYTRPKLERHTDARSQYNSYRFLKALAEREKRRATGDALKVYTSPERPVPSFGDLSGDDAAEDESGE</sequence>
<evidence type="ECO:0000256" key="1">
    <source>
        <dbReference type="ARBA" id="ARBA00022553"/>
    </source>
</evidence>
<feature type="binding site" evidence="6">
    <location>
        <position position="571"/>
    </location>
    <ligand>
        <name>ATP</name>
        <dbReference type="ChEBI" id="CHEBI:30616"/>
    </ligand>
</feature>
<dbReference type="GO" id="GO:0046872">
    <property type="term" value="F:metal ion binding"/>
    <property type="evidence" value="ECO:0007669"/>
    <property type="project" value="UniProtKB-KW"/>
</dbReference>
<dbReference type="Pfam" id="PF13089">
    <property type="entry name" value="PP_kinase_N"/>
    <property type="match status" value="1"/>
</dbReference>
<dbReference type="SUPFAM" id="SSF143724">
    <property type="entry name" value="PHP14-like"/>
    <property type="match status" value="1"/>
</dbReference>
<dbReference type="Gene3D" id="1.20.58.310">
    <property type="entry name" value="Polyphosphate kinase N-terminal domain"/>
    <property type="match status" value="1"/>
</dbReference>
<keyword evidence="14" id="KW-1185">Reference proteome</keyword>
<comment type="caution">
    <text evidence="13">The sequence shown here is derived from an EMBL/GenBank/DDBJ whole genome shotgun (WGS) entry which is preliminary data.</text>
</comment>
<dbReference type="InterPro" id="IPR024953">
    <property type="entry name" value="PP_kinase_middle"/>
</dbReference>
<feature type="binding site" evidence="6">
    <location>
        <position position="474"/>
    </location>
    <ligand>
        <name>ATP</name>
        <dbReference type="ChEBI" id="CHEBI:30616"/>
    </ligand>
</feature>
<dbReference type="GO" id="GO:0006799">
    <property type="term" value="P:polyphosphate biosynthetic process"/>
    <property type="evidence" value="ECO:0007669"/>
    <property type="project" value="UniProtKB-UniRule"/>
</dbReference>
<feature type="binding site" evidence="6">
    <location>
        <position position="411"/>
    </location>
    <ligand>
        <name>Mg(2+)</name>
        <dbReference type="ChEBI" id="CHEBI:18420"/>
    </ligand>
</feature>
<feature type="binding site" evidence="6">
    <location>
        <position position="381"/>
    </location>
    <ligand>
        <name>Mg(2+)</name>
        <dbReference type="ChEBI" id="CHEBI:18420"/>
    </ligand>
</feature>
<feature type="active site" description="Phosphohistidine intermediate" evidence="6">
    <location>
        <position position="441"/>
    </location>
</feature>
<dbReference type="HAMAP" id="MF_00347">
    <property type="entry name" value="Polyphosphate_kinase"/>
    <property type="match status" value="1"/>
</dbReference>
<evidence type="ECO:0000259" key="11">
    <source>
        <dbReference type="Pfam" id="PF13090"/>
    </source>
</evidence>
<dbReference type="Gene3D" id="3.30.1840.10">
    <property type="entry name" value="Polyphosphate kinase middle domain"/>
    <property type="match status" value="1"/>
</dbReference>
<dbReference type="AlphaFoldDB" id="A0A844FZL3"/>
<dbReference type="InterPro" id="IPR036832">
    <property type="entry name" value="PPK_N_dom_sf"/>
</dbReference>
<feature type="binding site" evidence="6">
    <location>
        <position position="55"/>
    </location>
    <ligand>
        <name>ATP</name>
        <dbReference type="ChEBI" id="CHEBI:30616"/>
    </ligand>
</feature>
<feature type="region of interest" description="Disordered" evidence="8">
    <location>
        <begin position="700"/>
        <end position="730"/>
    </location>
</feature>
<accession>A0A844FZL3</accession>
<keyword evidence="6" id="KW-0479">Metal-binding</keyword>
<keyword evidence="2 6" id="KW-0808">Transferase</keyword>
<feature type="binding site" evidence="6">
    <location>
        <position position="597"/>
    </location>
    <ligand>
        <name>ATP</name>
        <dbReference type="ChEBI" id="CHEBI:30616"/>
    </ligand>
</feature>
<dbReference type="InterPro" id="IPR003414">
    <property type="entry name" value="PP_kinase"/>
</dbReference>
<evidence type="ECO:0000259" key="9">
    <source>
        <dbReference type="Pfam" id="PF02503"/>
    </source>
</evidence>
<dbReference type="GO" id="GO:0008976">
    <property type="term" value="F:polyphosphate kinase activity"/>
    <property type="evidence" value="ECO:0007669"/>
    <property type="project" value="UniProtKB-UniRule"/>
</dbReference>
<dbReference type="InterPro" id="IPR041108">
    <property type="entry name" value="PP_kinase_C_1"/>
</dbReference>
<feature type="compositionally biased region" description="Acidic residues" evidence="8">
    <location>
        <begin position="719"/>
        <end position="730"/>
    </location>
</feature>
<dbReference type="SUPFAM" id="SSF56024">
    <property type="entry name" value="Phospholipase D/nuclease"/>
    <property type="match status" value="2"/>
</dbReference>
<dbReference type="NCBIfam" id="NF003921">
    <property type="entry name" value="PRK05443.2-2"/>
    <property type="match status" value="1"/>
</dbReference>
<protein>
    <recommendedName>
        <fullName evidence="6 7">Polyphosphate kinase</fullName>
        <ecNumber evidence="6 7">2.7.4.1</ecNumber>
    </recommendedName>
    <alternativeName>
        <fullName evidence="6">ATP-polyphosphate phosphotransferase</fullName>
    </alternativeName>
    <alternativeName>
        <fullName evidence="6">Polyphosphoric acid kinase</fullName>
    </alternativeName>
</protein>
<comment type="PTM">
    <text evidence="6 7">An intermediate of this reaction is the autophosphorylated ppk in which a phosphate is covalently linked to a histidine residue through a N-P bond.</text>
</comment>
<keyword evidence="5 6" id="KW-0067">ATP-binding</keyword>
<evidence type="ECO:0000256" key="3">
    <source>
        <dbReference type="ARBA" id="ARBA00022741"/>
    </source>
</evidence>
<evidence type="ECO:0000256" key="7">
    <source>
        <dbReference type="RuleBase" id="RU003800"/>
    </source>
</evidence>
<evidence type="ECO:0000256" key="5">
    <source>
        <dbReference type="ARBA" id="ARBA00022840"/>
    </source>
</evidence>
<comment type="function">
    <text evidence="6 7">Catalyzes the reversible transfer of the terminal phosphate of ATP to form a long-chain polyphosphate (polyP).</text>
</comment>
<gene>
    <name evidence="13" type="primary">ppk1</name>
    <name evidence="6" type="synonym">ppk</name>
    <name evidence="13" type="ORF">FYJ85_06725</name>
</gene>
<evidence type="ECO:0000256" key="2">
    <source>
        <dbReference type="ARBA" id="ARBA00022679"/>
    </source>
</evidence>
<dbReference type="NCBIfam" id="NF003917">
    <property type="entry name" value="PRK05443.1-1"/>
    <property type="match status" value="1"/>
</dbReference>
<evidence type="ECO:0000256" key="4">
    <source>
        <dbReference type="ARBA" id="ARBA00022777"/>
    </source>
</evidence>
<feature type="domain" description="Polyphosphate kinase C-terminal" evidence="11">
    <location>
        <begin position="512"/>
        <end position="679"/>
    </location>
</feature>
<dbReference type="InterPro" id="IPR025198">
    <property type="entry name" value="PPK_N_dom"/>
</dbReference>
<dbReference type="RefSeq" id="WP_106052337.1">
    <property type="nucleotide sequence ID" value="NZ_DBFCGB010000171.1"/>
</dbReference>
<name>A0A844FZL3_9BACT</name>
<keyword evidence="1 6" id="KW-0597">Phosphoprotein</keyword>
<evidence type="ECO:0000256" key="6">
    <source>
        <dbReference type="HAMAP-Rule" id="MF_00347"/>
    </source>
</evidence>
<comment type="catalytic activity">
    <reaction evidence="6 7">
        <text>[phosphate](n) + ATP = [phosphate](n+1) + ADP</text>
        <dbReference type="Rhea" id="RHEA:19573"/>
        <dbReference type="Rhea" id="RHEA-COMP:9859"/>
        <dbReference type="Rhea" id="RHEA-COMP:14280"/>
        <dbReference type="ChEBI" id="CHEBI:16838"/>
        <dbReference type="ChEBI" id="CHEBI:30616"/>
        <dbReference type="ChEBI" id="CHEBI:456216"/>
        <dbReference type="EC" id="2.7.4.1"/>
    </reaction>
</comment>
<dbReference type="PANTHER" id="PTHR30218:SF0">
    <property type="entry name" value="POLYPHOSPHATE KINASE"/>
    <property type="match status" value="1"/>
</dbReference>
<evidence type="ECO:0000313" key="14">
    <source>
        <dbReference type="Proteomes" id="UP000435649"/>
    </source>
</evidence>
<feature type="domain" description="Polyphosphate kinase C-terminal" evidence="12">
    <location>
        <begin position="337"/>
        <end position="502"/>
    </location>
</feature>
<evidence type="ECO:0000259" key="10">
    <source>
        <dbReference type="Pfam" id="PF13089"/>
    </source>
</evidence>
<reference evidence="13 14" key="1">
    <citation type="submission" date="2019-08" db="EMBL/GenBank/DDBJ databases">
        <title>In-depth cultivation of the pig gut microbiome towards novel bacterial diversity and tailored functional studies.</title>
        <authorList>
            <person name="Wylensek D."/>
            <person name="Hitch T.C.A."/>
            <person name="Clavel T."/>
        </authorList>
    </citation>
    <scope>NUCLEOTIDE SEQUENCE [LARGE SCALE GENOMIC DNA]</scope>
    <source>
        <strain evidence="13 14">BBE-744-WT-12</strain>
    </source>
</reference>
<dbReference type="Gene3D" id="3.30.870.10">
    <property type="entry name" value="Endonuclease Chain A"/>
    <property type="match status" value="2"/>
</dbReference>
<dbReference type="NCBIfam" id="TIGR03705">
    <property type="entry name" value="poly_P_kin"/>
    <property type="match status" value="1"/>
</dbReference>
<dbReference type="PIRSF" id="PIRSF015589">
    <property type="entry name" value="PP_kinase"/>
    <property type="match status" value="1"/>
</dbReference>
<dbReference type="GO" id="GO:0005524">
    <property type="term" value="F:ATP binding"/>
    <property type="evidence" value="ECO:0007669"/>
    <property type="project" value="UniProtKB-KW"/>
</dbReference>
<dbReference type="Pfam" id="PF17941">
    <property type="entry name" value="PP_kinase_C_1"/>
    <property type="match status" value="1"/>
</dbReference>
<keyword evidence="3 6" id="KW-0547">Nucleotide-binding</keyword>
<dbReference type="PANTHER" id="PTHR30218">
    <property type="entry name" value="POLYPHOSPHATE KINASE"/>
    <property type="match status" value="1"/>
</dbReference>
<proteinExistence type="inferred from homology"/>
<dbReference type="SUPFAM" id="SSF140356">
    <property type="entry name" value="PPK N-terminal domain-like"/>
    <property type="match status" value="1"/>
</dbReference>
<feature type="domain" description="Polyphosphate kinase N-terminal" evidence="10">
    <location>
        <begin position="17"/>
        <end position="122"/>
    </location>
</feature>
<evidence type="ECO:0000313" key="13">
    <source>
        <dbReference type="EMBL" id="MST96737.1"/>
    </source>
</evidence>
<dbReference type="EC" id="2.7.4.1" evidence="6 7"/>
<evidence type="ECO:0000259" key="12">
    <source>
        <dbReference type="Pfam" id="PF17941"/>
    </source>
</evidence>
<dbReference type="CDD" id="cd09165">
    <property type="entry name" value="PLDc_PaPPK1_C1_like"/>
    <property type="match status" value="1"/>
</dbReference>